<reference evidence="3" key="2">
    <citation type="journal article" date="2017" name="Nat. Plants">
        <title>The Aegilops tauschii genome reveals multiple impacts of transposons.</title>
        <authorList>
            <person name="Zhao G."/>
            <person name="Zou C."/>
            <person name="Li K."/>
            <person name="Wang K."/>
            <person name="Li T."/>
            <person name="Gao L."/>
            <person name="Zhang X."/>
            <person name="Wang H."/>
            <person name="Yang Z."/>
            <person name="Liu X."/>
            <person name="Jiang W."/>
            <person name="Mao L."/>
            <person name="Kong X."/>
            <person name="Jiao Y."/>
            <person name="Jia J."/>
        </authorList>
    </citation>
    <scope>NUCLEOTIDE SEQUENCE [LARGE SCALE GENOMIC DNA]</scope>
    <source>
        <strain evidence="3">cv. AL8/78</strain>
    </source>
</reference>
<reference evidence="2" key="3">
    <citation type="journal article" date="2017" name="Nature">
        <title>Genome sequence of the progenitor of the wheat D genome Aegilops tauschii.</title>
        <authorList>
            <person name="Luo M.C."/>
            <person name="Gu Y.Q."/>
            <person name="Puiu D."/>
            <person name="Wang H."/>
            <person name="Twardziok S.O."/>
            <person name="Deal K.R."/>
            <person name="Huo N."/>
            <person name="Zhu T."/>
            <person name="Wang L."/>
            <person name="Wang Y."/>
            <person name="McGuire P.E."/>
            <person name="Liu S."/>
            <person name="Long H."/>
            <person name="Ramasamy R.K."/>
            <person name="Rodriguez J.C."/>
            <person name="Van S.L."/>
            <person name="Yuan L."/>
            <person name="Wang Z."/>
            <person name="Xia Z."/>
            <person name="Xiao L."/>
            <person name="Anderson O.D."/>
            <person name="Ouyang S."/>
            <person name="Liang Y."/>
            <person name="Zimin A.V."/>
            <person name="Pertea G."/>
            <person name="Qi P."/>
            <person name="Bennetzen J.L."/>
            <person name="Dai X."/>
            <person name="Dawson M.W."/>
            <person name="Muller H.G."/>
            <person name="Kugler K."/>
            <person name="Rivarola-Duarte L."/>
            <person name="Spannagl M."/>
            <person name="Mayer K.F.X."/>
            <person name="Lu F.H."/>
            <person name="Bevan M.W."/>
            <person name="Leroy P."/>
            <person name="Li P."/>
            <person name="You F.M."/>
            <person name="Sun Q."/>
            <person name="Liu Z."/>
            <person name="Lyons E."/>
            <person name="Wicker T."/>
            <person name="Salzberg S.L."/>
            <person name="Devos K.M."/>
            <person name="Dvorak J."/>
        </authorList>
    </citation>
    <scope>NUCLEOTIDE SEQUENCE [LARGE SCALE GENOMIC DNA]</scope>
    <source>
        <strain evidence="2">cv. AL8/78</strain>
    </source>
</reference>
<organism evidence="2 3">
    <name type="scientific">Aegilops tauschii subsp. strangulata</name>
    <name type="common">Goatgrass</name>
    <dbReference type="NCBI Taxonomy" id="200361"/>
    <lineage>
        <taxon>Eukaryota</taxon>
        <taxon>Viridiplantae</taxon>
        <taxon>Streptophyta</taxon>
        <taxon>Embryophyta</taxon>
        <taxon>Tracheophyta</taxon>
        <taxon>Spermatophyta</taxon>
        <taxon>Magnoliopsida</taxon>
        <taxon>Liliopsida</taxon>
        <taxon>Poales</taxon>
        <taxon>Poaceae</taxon>
        <taxon>BOP clade</taxon>
        <taxon>Pooideae</taxon>
        <taxon>Triticodae</taxon>
        <taxon>Triticeae</taxon>
        <taxon>Triticinae</taxon>
        <taxon>Aegilops</taxon>
    </lineage>
</organism>
<dbReference type="Gramene" id="AET7Gv20055600.3">
    <property type="protein sequence ID" value="AET7Gv20055600.3"/>
    <property type="gene ID" value="AET7Gv20055600"/>
</dbReference>
<sequence>RLKRFTGAVSHPSPERRPGVSLRSRGGVREKWRRGGEPVFLPAAGDAEVILSRSRRQRHPVP</sequence>
<dbReference type="EnsemblPlants" id="AET7Gv20055600.3">
    <property type="protein sequence ID" value="AET7Gv20055600.3"/>
    <property type="gene ID" value="AET7Gv20055600"/>
</dbReference>
<reference evidence="2" key="4">
    <citation type="submission" date="2019-03" db="UniProtKB">
        <authorList>
            <consortium name="EnsemblPlants"/>
        </authorList>
    </citation>
    <scope>IDENTIFICATION</scope>
</reference>
<dbReference type="AlphaFoldDB" id="A0A453QDP3"/>
<proteinExistence type="predicted"/>
<name>A0A453QDP3_AEGTS</name>
<keyword evidence="3" id="KW-1185">Reference proteome</keyword>
<dbReference type="Proteomes" id="UP000015105">
    <property type="component" value="Chromosome 7D"/>
</dbReference>
<protein>
    <submittedName>
        <fullName evidence="2">Uncharacterized protein</fullName>
    </submittedName>
</protein>
<evidence type="ECO:0000256" key="1">
    <source>
        <dbReference type="SAM" id="MobiDB-lite"/>
    </source>
</evidence>
<reference evidence="2" key="5">
    <citation type="journal article" date="2021" name="G3 (Bethesda)">
        <title>Aegilops tauschii genome assembly Aet v5.0 features greater sequence contiguity and improved annotation.</title>
        <authorList>
            <person name="Wang L."/>
            <person name="Zhu T."/>
            <person name="Rodriguez J.C."/>
            <person name="Deal K.R."/>
            <person name="Dubcovsky J."/>
            <person name="McGuire P.E."/>
            <person name="Lux T."/>
            <person name="Spannagl M."/>
            <person name="Mayer K.F.X."/>
            <person name="Baldrich P."/>
            <person name="Meyers B.C."/>
            <person name="Huo N."/>
            <person name="Gu Y.Q."/>
            <person name="Zhou H."/>
            <person name="Devos K.M."/>
            <person name="Bennetzen J.L."/>
            <person name="Unver T."/>
            <person name="Budak H."/>
            <person name="Gulick P.J."/>
            <person name="Galiba G."/>
            <person name="Kalapos B."/>
            <person name="Nelson D.R."/>
            <person name="Li P."/>
            <person name="You F.M."/>
            <person name="Luo M.C."/>
            <person name="Dvorak J."/>
        </authorList>
    </citation>
    <scope>NUCLEOTIDE SEQUENCE [LARGE SCALE GENOMIC DNA]</scope>
    <source>
        <strain evidence="2">cv. AL8/78</strain>
    </source>
</reference>
<accession>A0A453QDP3</accession>
<feature type="region of interest" description="Disordered" evidence="1">
    <location>
        <begin position="1"/>
        <end position="29"/>
    </location>
</feature>
<evidence type="ECO:0000313" key="2">
    <source>
        <dbReference type="EnsemblPlants" id="AET7Gv20055600.3"/>
    </source>
</evidence>
<evidence type="ECO:0000313" key="3">
    <source>
        <dbReference type="Proteomes" id="UP000015105"/>
    </source>
</evidence>
<reference evidence="3" key="1">
    <citation type="journal article" date="2014" name="Science">
        <title>Ancient hybridizations among the ancestral genomes of bread wheat.</title>
        <authorList>
            <consortium name="International Wheat Genome Sequencing Consortium,"/>
            <person name="Marcussen T."/>
            <person name="Sandve S.R."/>
            <person name="Heier L."/>
            <person name="Spannagl M."/>
            <person name="Pfeifer M."/>
            <person name="Jakobsen K.S."/>
            <person name="Wulff B.B."/>
            <person name="Steuernagel B."/>
            <person name="Mayer K.F."/>
            <person name="Olsen O.A."/>
        </authorList>
    </citation>
    <scope>NUCLEOTIDE SEQUENCE [LARGE SCALE GENOMIC DNA]</scope>
    <source>
        <strain evidence="3">cv. AL8/78</strain>
    </source>
</reference>